<dbReference type="InterPro" id="IPR014550">
    <property type="entry name" value="UCP028704_OpgC"/>
</dbReference>
<dbReference type="PANTHER" id="PTHR38592:SF3">
    <property type="entry name" value="BLL4819 PROTEIN"/>
    <property type="match status" value="1"/>
</dbReference>
<feature type="transmembrane region" description="Helical" evidence="1">
    <location>
        <begin position="70"/>
        <end position="94"/>
    </location>
</feature>
<dbReference type="Pfam" id="PF10129">
    <property type="entry name" value="OpgC_C"/>
    <property type="match status" value="2"/>
</dbReference>
<proteinExistence type="predicted"/>
<keyword evidence="3" id="KW-1185">Reference proteome</keyword>
<sequence>MPVSLRSKKTTMITANPTAQTGIKPVKIRDPRLDFFRGMAMFIILLAHTPGNTWTLWIPARFGFSDGADLFVFCSGMASALAFGGIFAKAGWFLGTARILHRIWQVYWAHFGIFIVTALLLFSIDHFGVGNWDTPYIHRPYVVPFFNETGEALLGLLTLTYVPGLFDILPMYIVILALIPAVMFIQRQFGTPAVLTAIGVLWLMANLAGWAVEVEDPSTLRDLHVGLYAIGDSLSFLNLPSNPWGQGRWFFNPFAWQLIFFTGFVLGMKWVPTPPRSKALLWAAIGFILLVLPFAWFKIHRGLYLPGDWALQNWIEATREAIRPLWWKTEQGGLRYLHFLAVAYVAWMMVGIGGSRLRDGFTTPRVARRPALVAAAIVLILTIPYTYVDWIASYTPWLNAIVVWLLDDAAMAVFGTNLFVNGDRIGLLQIAHLIAAVMLIWAAIGADRRHWITHDLVQHVVPVVRKVGTQSLACFMVSIPLSQFDGLLLDNLGREPWSWWLVNCTGMGILIGVAYFVGWIKSNPWKRPAPARDVPATGQMPVAR</sequence>
<keyword evidence="1" id="KW-0812">Transmembrane</keyword>
<evidence type="ECO:0000256" key="1">
    <source>
        <dbReference type="SAM" id="Phobius"/>
    </source>
</evidence>
<feature type="transmembrane region" description="Helical" evidence="1">
    <location>
        <begin position="336"/>
        <end position="354"/>
    </location>
</feature>
<dbReference type="AlphaFoldDB" id="A0A2C9CMD3"/>
<dbReference type="EMBL" id="OCTN01000001">
    <property type="protein sequence ID" value="SOH92536.1"/>
    <property type="molecule type" value="Genomic_DNA"/>
</dbReference>
<evidence type="ECO:0000313" key="3">
    <source>
        <dbReference type="Proteomes" id="UP000220034"/>
    </source>
</evidence>
<feature type="transmembrane region" description="Helical" evidence="1">
    <location>
        <begin position="397"/>
        <end position="420"/>
    </location>
</feature>
<reference evidence="3" key="1">
    <citation type="submission" date="2017-09" db="EMBL/GenBank/DDBJ databases">
        <authorList>
            <person name="Varghese N."/>
            <person name="Submissions S."/>
        </authorList>
    </citation>
    <scope>NUCLEOTIDE SEQUENCE [LARGE SCALE GENOMIC DNA]</scope>
    <source>
        <strain evidence="3">C7</strain>
    </source>
</reference>
<keyword evidence="1" id="KW-1133">Transmembrane helix</keyword>
<feature type="transmembrane region" description="Helical" evidence="1">
    <location>
        <begin position="279"/>
        <end position="299"/>
    </location>
</feature>
<feature type="transmembrane region" description="Helical" evidence="1">
    <location>
        <begin position="106"/>
        <end position="124"/>
    </location>
</feature>
<feature type="transmembrane region" description="Helical" evidence="1">
    <location>
        <begin position="35"/>
        <end position="58"/>
    </location>
</feature>
<feature type="transmembrane region" description="Helical" evidence="1">
    <location>
        <begin position="164"/>
        <end position="185"/>
    </location>
</feature>
<dbReference type="Proteomes" id="UP000220034">
    <property type="component" value="Unassembled WGS sequence"/>
</dbReference>
<feature type="transmembrane region" description="Helical" evidence="1">
    <location>
        <begin position="249"/>
        <end position="267"/>
    </location>
</feature>
<dbReference type="PANTHER" id="PTHR38592">
    <property type="entry name" value="BLL4819 PROTEIN"/>
    <property type="match status" value="1"/>
</dbReference>
<name>A0A2C9CMD3_9RHOB</name>
<feature type="transmembrane region" description="Helical" evidence="1">
    <location>
        <begin position="366"/>
        <end position="385"/>
    </location>
</feature>
<protein>
    <submittedName>
        <fullName evidence="2">OpgC protein</fullName>
    </submittedName>
</protein>
<organism evidence="2 3">
    <name type="scientific">Pontivivens marinum</name>
    <dbReference type="NCBI Taxonomy" id="1690039"/>
    <lineage>
        <taxon>Bacteria</taxon>
        <taxon>Pseudomonadati</taxon>
        <taxon>Pseudomonadota</taxon>
        <taxon>Alphaproteobacteria</taxon>
        <taxon>Rhodobacterales</taxon>
        <taxon>Paracoccaceae</taxon>
        <taxon>Pontivivens</taxon>
    </lineage>
</organism>
<accession>A0A2C9CMD3</accession>
<feature type="transmembrane region" description="Helical" evidence="1">
    <location>
        <begin position="192"/>
        <end position="212"/>
    </location>
</feature>
<evidence type="ECO:0000313" key="2">
    <source>
        <dbReference type="EMBL" id="SOH92536.1"/>
    </source>
</evidence>
<gene>
    <name evidence="2" type="ORF">SAMN06273572_101383</name>
</gene>
<keyword evidence="1" id="KW-0472">Membrane</keyword>
<feature type="transmembrane region" description="Helical" evidence="1">
    <location>
        <begin position="497"/>
        <end position="517"/>
    </location>
</feature>
<dbReference type="OrthoDB" id="9775975at2"/>
<feature type="transmembrane region" description="Helical" evidence="1">
    <location>
        <begin position="427"/>
        <end position="446"/>
    </location>
</feature>